<dbReference type="EMBL" id="QKKF02000897">
    <property type="protein sequence ID" value="RZF48844.1"/>
    <property type="molecule type" value="Genomic_DNA"/>
</dbReference>
<name>A0A482XT48_LAOST</name>
<protein>
    <recommendedName>
        <fullName evidence="7">HMG box domain-containing protein</fullName>
    </recommendedName>
</protein>
<dbReference type="Pfam" id="PF24245">
    <property type="entry name" value="INO80F"/>
    <property type="match status" value="1"/>
</dbReference>
<organism evidence="8 9">
    <name type="scientific">Laodelphax striatellus</name>
    <name type="common">Small brown planthopper</name>
    <name type="synonym">Delphax striatella</name>
    <dbReference type="NCBI Taxonomy" id="195883"/>
    <lineage>
        <taxon>Eukaryota</taxon>
        <taxon>Metazoa</taxon>
        <taxon>Ecdysozoa</taxon>
        <taxon>Arthropoda</taxon>
        <taxon>Hexapoda</taxon>
        <taxon>Insecta</taxon>
        <taxon>Pterygota</taxon>
        <taxon>Neoptera</taxon>
        <taxon>Paraneoptera</taxon>
        <taxon>Hemiptera</taxon>
        <taxon>Auchenorrhyncha</taxon>
        <taxon>Fulgoroidea</taxon>
        <taxon>Delphacidae</taxon>
        <taxon>Criomorphinae</taxon>
        <taxon>Laodelphax</taxon>
    </lineage>
</organism>
<dbReference type="OrthoDB" id="10070927at2759"/>
<dbReference type="Proteomes" id="UP000291343">
    <property type="component" value="Unassembled WGS sequence"/>
</dbReference>
<evidence type="ECO:0000259" key="7">
    <source>
        <dbReference type="PROSITE" id="PS50118"/>
    </source>
</evidence>
<accession>A0A482XT48</accession>
<keyword evidence="9" id="KW-1185">Reference proteome</keyword>
<comment type="caution">
    <text evidence="8">The sequence shown here is derived from an EMBL/GenBank/DDBJ whole genome shotgun (WGS) entry which is preliminary data.</text>
</comment>
<evidence type="ECO:0000256" key="2">
    <source>
        <dbReference type="ARBA" id="ARBA00023125"/>
    </source>
</evidence>
<gene>
    <name evidence="8" type="ORF">LSTR_LSTR003224</name>
</gene>
<dbReference type="PANTHER" id="PTHR48112:SF22">
    <property type="entry name" value="MITOCHONDRIAL TRANSCRIPTION FACTOR A, ISOFORM B"/>
    <property type="match status" value="1"/>
</dbReference>
<reference evidence="8 9" key="1">
    <citation type="journal article" date="2017" name="Gigascience">
        <title>Genome sequence of the small brown planthopper, Laodelphax striatellus.</title>
        <authorList>
            <person name="Zhu J."/>
            <person name="Jiang F."/>
            <person name="Wang X."/>
            <person name="Yang P."/>
            <person name="Bao Y."/>
            <person name="Zhao W."/>
            <person name="Wang W."/>
            <person name="Lu H."/>
            <person name="Wang Q."/>
            <person name="Cui N."/>
            <person name="Li J."/>
            <person name="Chen X."/>
            <person name="Luo L."/>
            <person name="Yu J."/>
            <person name="Kang L."/>
            <person name="Cui F."/>
        </authorList>
    </citation>
    <scope>NUCLEOTIDE SEQUENCE [LARGE SCALE GENOMIC DNA]</scope>
    <source>
        <strain evidence="8">Lst14</strain>
    </source>
</reference>
<evidence type="ECO:0000256" key="3">
    <source>
        <dbReference type="ARBA" id="ARBA00023242"/>
    </source>
</evidence>
<dbReference type="GO" id="GO:0003677">
    <property type="term" value="F:DNA binding"/>
    <property type="evidence" value="ECO:0007669"/>
    <property type="project" value="UniProtKB-UniRule"/>
</dbReference>
<dbReference type="InterPro" id="IPR036910">
    <property type="entry name" value="HMG_box_dom_sf"/>
</dbReference>
<dbReference type="SMR" id="A0A482XT48"/>
<proteinExistence type="predicted"/>
<dbReference type="InParanoid" id="A0A482XT48"/>
<dbReference type="InterPro" id="IPR050342">
    <property type="entry name" value="HMGB"/>
</dbReference>
<dbReference type="AlphaFoldDB" id="A0A482XT48"/>
<evidence type="ECO:0000256" key="5">
    <source>
        <dbReference type="SAM" id="Coils"/>
    </source>
</evidence>
<dbReference type="Gene3D" id="1.10.30.10">
    <property type="entry name" value="High mobility group box domain"/>
    <property type="match status" value="1"/>
</dbReference>
<dbReference type="InterPro" id="IPR009071">
    <property type="entry name" value="HMG_box_dom"/>
</dbReference>
<dbReference type="InterPro" id="IPR056513">
    <property type="entry name" value="INO80F"/>
</dbReference>
<dbReference type="SMART" id="SM00398">
    <property type="entry name" value="HMG"/>
    <property type="match status" value="1"/>
</dbReference>
<feature type="compositionally biased region" description="Low complexity" evidence="6">
    <location>
        <begin position="105"/>
        <end position="118"/>
    </location>
</feature>
<keyword evidence="2 4" id="KW-0238">DNA-binding</keyword>
<dbReference type="GO" id="GO:0006357">
    <property type="term" value="P:regulation of transcription by RNA polymerase II"/>
    <property type="evidence" value="ECO:0007669"/>
    <property type="project" value="TreeGrafter"/>
</dbReference>
<dbReference type="SUPFAM" id="SSF47095">
    <property type="entry name" value="HMG-box"/>
    <property type="match status" value="1"/>
</dbReference>
<dbReference type="STRING" id="195883.A0A482XT48"/>
<sequence>MILARSESCSEDSEDEIDEIDVYRRKYQLLLDRCEVLQQDKCWIVNRIQQVQKQLRRTRKERRFLMNRLDQHGDNWRTASLPLELDEPIDPPLKAIPSERTVAISKSNKQSSSSSTSTFDKGAATSSPANSKKSGGGGSGPLSQSVTASPQSPVPVAAKKKSGKVASDPLAPKRPANPFFQYCQEQRTVLLESIVSSGQKEPTKQELTKQLATKWNSLTPPDKKVYYDMYEKSKEKYNADMHIYTQNKGKL</sequence>
<feature type="domain" description="HMG box" evidence="7">
    <location>
        <begin position="172"/>
        <end position="245"/>
    </location>
</feature>
<comment type="subcellular location">
    <subcellularLocation>
        <location evidence="1">Nucleus</location>
    </subcellularLocation>
</comment>
<dbReference type="GO" id="GO:0005634">
    <property type="term" value="C:nucleus"/>
    <property type="evidence" value="ECO:0007669"/>
    <property type="project" value="UniProtKB-SubCell"/>
</dbReference>
<dbReference type="PANTHER" id="PTHR48112">
    <property type="entry name" value="HIGH MOBILITY GROUP PROTEIN DSP1"/>
    <property type="match status" value="1"/>
</dbReference>
<feature type="DNA-binding region" description="HMG box" evidence="4">
    <location>
        <begin position="172"/>
        <end position="245"/>
    </location>
</feature>
<keyword evidence="3 4" id="KW-0539">Nucleus</keyword>
<dbReference type="Pfam" id="PF00505">
    <property type="entry name" value="HMG_box"/>
    <property type="match status" value="1"/>
</dbReference>
<feature type="coiled-coil region" evidence="5">
    <location>
        <begin position="20"/>
        <end position="68"/>
    </location>
</feature>
<keyword evidence="5" id="KW-0175">Coiled coil</keyword>
<feature type="region of interest" description="Disordered" evidence="6">
    <location>
        <begin position="103"/>
        <end position="174"/>
    </location>
</feature>
<evidence type="ECO:0000256" key="1">
    <source>
        <dbReference type="ARBA" id="ARBA00004123"/>
    </source>
</evidence>
<evidence type="ECO:0000313" key="9">
    <source>
        <dbReference type="Proteomes" id="UP000291343"/>
    </source>
</evidence>
<evidence type="ECO:0000313" key="8">
    <source>
        <dbReference type="EMBL" id="RZF48844.1"/>
    </source>
</evidence>
<dbReference type="PROSITE" id="PS50118">
    <property type="entry name" value="HMG_BOX_2"/>
    <property type="match status" value="1"/>
</dbReference>
<evidence type="ECO:0000256" key="6">
    <source>
        <dbReference type="SAM" id="MobiDB-lite"/>
    </source>
</evidence>
<evidence type="ECO:0000256" key="4">
    <source>
        <dbReference type="PROSITE-ProRule" id="PRU00267"/>
    </source>
</evidence>